<evidence type="ECO:0000256" key="1">
    <source>
        <dbReference type="ARBA" id="ARBA00002448"/>
    </source>
</evidence>
<keyword evidence="18" id="KW-1185">Reference proteome</keyword>
<dbReference type="PROSITE" id="PS00907">
    <property type="entry name" value="UROD_2"/>
    <property type="match status" value="1"/>
</dbReference>
<evidence type="ECO:0000256" key="5">
    <source>
        <dbReference type="ARBA" id="ARBA00009935"/>
    </source>
</evidence>
<dbReference type="OrthoDB" id="360390at2759"/>
<evidence type="ECO:0000256" key="12">
    <source>
        <dbReference type="ARBA" id="ARBA00048033"/>
    </source>
</evidence>
<feature type="domain" description="Uroporphyrinogen decarboxylase (URO-D)" evidence="16">
    <location>
        <begin position="1234"/>
        <end position="1250"/>
    </location>
</feature>
<dbReference type="PANTHER" id="PTHR31104">
    <property type="entry name" value="PEPTIDE-N4-(N-ACETYL-BETA-GLUCOSAMINYL)ASPARAGINE AMIDASE A PROTEIN"/>
    <property type="match status" value="1"/>
</dbReference>
<protein>
    <recommendedName>
        <fullName evidence="7 13">Uroporphyrinogen decarboxylase</fullName>
        <ecNumber evidence="7 13">4.1.1.37</ecNumber>
    </recommendedName>
</protein>
<dbReference type="InterPro" id="IPR006361">
    <property type="entry name" value="Uroporphyrinogen_deCO2ase_HemE"/>
</dbReference>
<feature type="domain" description="Uroporphyrinogen decarboxylase (URO-D)" evidence="15">
    <location>
        <begin position="1115"/>
        <end position="1124"/>
    </location>
</feature>
<comment type="subcellular location">
    <subcellularLocation>
        <location evidence="2">Plastid</location>
        <location evidence="2">Chloroplast</location>
    </subcellularLocation>
</comment>
<comment type="pathway">
    <text evidence="3 13">Porphyrin-containing compound metabolism; protoporphyrin-IX biosynthesis; coproporphyrinogen-III from 5-aminolevulinate: step 4/4.</text>
</comment>
<keyword evidence="11 13" id="KW-0627">Porphyrin biosynthesis</keyword>
<dbReference type="GO" id="GO:0004853">
    <property type="term" value="F:uroporphyrinogen decarboxylase activity"/>
    <property type="evidence" value="ECO:0007669"/>
    <property type="project" value="UniProtKB-EC"/>
</dbReference>
<organism evidence="17 18">
    <name type="scientific">Carpinus fangiana</name>
    <dbReference type="NCBI Taxonomy" id="176857"/>
    <lineage>
        <taxon>Eukaryota</taxon>
        <taxon>Viridiplantae</taxon>
        <taxon>Streptophyta</taxon>
        <taxon>Embryophyta</taxon>
        <taxon>Tracheophyta</taxon>
        <taxon>Spermatophyta</taxon>
        <taxon>Magnoliopsida</taxon>
        <taxon>eudicotyledons</taxon>
        <taxon>Gunneridae</taxon>
        <taxon>Pentapetalae</taxon>
        <taxon>rosids</taxon>
        <taxon>fabids</taxon>
        <taxon>Fagales</taxon>
        <taxon>Betulaceae</taxon>
        <taxon>Carpinus</taxon>
    </lineage>
</organism>
<dbReference type="FunFam" id="3.20.20.210:FF:000006">
    <property type="entry name" value="Uroporphyrinogen decarboxylase"/>
    <property type="match status" value="1"/>
</dbReference>
<dbReference type="EMBL" id="CM017328">
    <property type="protein sequence ID" value="KAE8124705.1"/>
    <property type="molecule type" value="Genomic_DNA"/>
</dbReference>
<evidence type="ECO:0000256" key="4">
    <source>
        <dbReference type="ARBA" id="ARBA00005173"/>
    </source>
</evidence>
<dbReference type="InterPro" id="IPR056948">
    <property type="entry name" value="PNGaseA_N"/>
</dbReference>
<evidence type="ECO:0000259" key="16">
    <source>
        <dbReference type="PROSITE" id="PS00907"/>
    </source>
</evidence>
<accession>A0A5N6RQU6</accession>
<dbReference type="InterPro" id="IPR032839">
    <property type="entry name" value="RAB3GAP_N"/>
</dbReference>
<evidence type="ECO:0000256" key="3">
    <source>
        <dbReference type="ARBA" id="ARBA00004804"/>
    </source>
</evidence>
<evidence type="ECO:0000256" key="8">
    <source>
        <dbReference type="ARBA" id="ARBA00022793"/>
    </source>
</evidence>
<dbReference type="GO" id="GO:0015995">
    <property type="term" value="P:chlorophyll biosynthetic process"/>
    <property type="evidence" value="ECO:0007669"/>
    <property type="project" value="UniProtKB-KW"/>
</dbReference>
<dbReference type="Pfam" id="PF01208">
    <property type="entry name" value="URO-D"/>
    <property type="match status" value="1"/>
</dbReference>
<dbReference type="Pfam" id="PF12222">
    <property type="entry name" value="PNGaseA"/>
    <property type="match status" value="1"/>
</dbReference>
<dbReference type="HAMAP" id="MF_00218">
    <property type="entry name" value="URO_D"/>
    <property type="match status" value="1"/>
</dbReference>
<evidence type="ECO:0000256" key="10">
    <source>
        <dbReference type="ARBA" id="ARBA00023239"/>
    </source>
</evidence>
<dbReference type="InterPro" id="IPR000257">
    <property type="entry name" value="Uroporphyrinogen_deCOase"/>
</dbReference>
<dbReference type="Gene3D" id="3.20.20.210">
    <property type="match status" value="1"/>
</dbReference>
<dbReference type="GO" id="GO:0009507">
    <property type="term" value="C:chloroplast"/>
    <property type="evidence" value="ECO:0007669"/>
    <property type="project" value="UniProtKB-SubCell"/>
</dbReference>
<reference evidence="17 18" key="1">
    <citation type="submission" date="2019-06" db="EMBL/GenBank/DDBJ databases">
        <title>A chromosomal-level reference genome of Carpinus fangiana (Coryloideae, Betulaceae).</title>
        <authorList>
            <person name="Yang X."/>
            <person name="Wang Z."/>
            <person name="Zhang L."/>
            <person name="Hao G."/>
            <person name="Liu J."/>
            <person name="Yang Y."/>
        </authorList>
    </citation>
    <scope>NUCLEOTIDE SEQUENCE [LARGE SCALE GENOMIC DNA]</scope>
    <source>
        <strain evidence="17">Cfa_2016G</strain>
        <tissue evidence="17">Leaf</tissue>
    </source>
</reference>
<comment type="subunit">
    <text evidence="6">Homodimer.</text>
</comment>
<evidence type="ECO:0000256" key="9">
    <source>
        <dbReference type="ARBA" id="ARBA00023171"/>
    </source>
</evidence>
<keyword evidence="8 13" id="KW-0210">Decarboxylase</keyword>
<dbReference type="GO" id="GO:0006782">
    <property type="term" value="P:protoporphyrinogen IX biosynthetic process"/>
    <property type="evidence" value="ECO:0007669"/>
    <property type="project" value="UniProtKB-UniPathway"/>
</dbReference>
<evidence type="ECO:0000313" key="17">
    <source>
        <dbReference type="EMBL" id="KAE8124705.1"/>
    </source>
</evidence>
<dbReference type="NCBIfam" id="TIGR01464">
    <property type="entry name" value="hemE"/>
    <property type="match status" value="1"/>
</dbReference>
<comment type="function">
    <text evidence="1">Catalyzes the decarboxylation of four acetate groups of uroporphyrinogen-III to yield coproporphyrinogen-III.</text>
</comment>
<dbReference type="Proteomes" id="UP000327013">
    <property type="component" value="Chromosome 8"/>
</dbReference>
<dbReference type="Pfam" id="PF14655">
    <property type="entry name" value="RAB3GAP2_N"/>
    <property type="match status" value="1"/>
</dbReference>
<sequence>MWRRSHATELGCIACDELSQVGAGKEGWLVDDPNLLCALDTHALALANRSLILVLGWSDLDDPRIKIRPDLSPIASEQITAVEWLVFDEIRVVVAGTSSGYFLIYSLGGDLIHKQMIYPGRILKLRVRGTKRDLTQDTSSEEVCVVMPGVVARCDGSDIQSMLQQWFQETHAPFWDQKPKRRDLEGSETPYGKLPFQLWNVSKYGSCADAAITGIMPPPLMEHQSSHRYYCAVAIGEDAVISAFRLSENKSRSLVGAILSKVVPATFSTIASFSRMIWRSEQTSPGKSDVKPQPFARASPLTCLKDHPRKGEKLTLSPSGTLAAITDSLGRILLLDTQALVVVRLWKGYRDASCLFMEMLVNRDTAAPSSSSYEPVKSDYCLCLAIHAPRKGIVEIWQMRTGPRLRIIQCVKGAKILQPTYRFGSSTSPYVPLEVFLLNGDSVTKPIQLPNTKPCSYLILQHDFGYTYGKPPVFANYTPPSHCSAKKFSKIVFEWNATCKGRQFDRIFGVWLGGVELLRSCTAEPRATGIVWSVQKDITSIYTGVYHVNITIHFYPGSNSDNSLSKYHSPADLILPISRNRPLNDGLWFEIENSTDIGLKEFKIPQNSYRALLEVYVSYHENDEFWYLNPTNDYIEANNLTGTPGNGPFREVVVSLDGEVVGAIWPFTVIYTGGVNPLLWRPITGIGSFNLPSYNIEITPFLGKILDGKAHKLGFSVTNALNVWYVDANLHLWLDRKSSKIEGELLKHISSPDVVSVVSDFKGLNGTFLTSVSRSISSTGWLKSSHGNITTHWVQNFSYSNSMVMGNDGNLQIVDQIIHFNDSAQAEIPSSSVYSTKSHKKYSVYLYYNSIDQGNGTSFSLENLTLGFNEKNAEAAGFGLSKSSLKNVQNAQGYMAVKDNLVISGLGSTQQVYKYDGGNFCYFRNISSSNYTILYDTVRDTCQRRTRTHSGPGLSRWWPFHAQTAFLASGVVFVGIGGRNLSLGKSFVPKLVTGKEHWGKKGKKVDVEDRAKRLENISTGWKEIRIEEIRKSLSLSSFSEMGFCSTTSVICCSLGWKSSSLFLQLGLNSSCHTGPLFPPKRKCLPKEFHVACSSSPSSDPLLVKAARGEPVKRPPAWMMRQAGRYMAVYRKLAEKYPSFRERSETTDLIVEISLQPWEAFHPDGVIIFSDILTPLPAFGVPFDIEEVRGPVIQSPIRSEEGLKALHPIDLEKVHFVGESLRILRQEVGGHAAVLGFVGAPWTIATYIVEGGTTRTYTTIKSMCHTAPHVLRALLSHLTRAISDYIIFQVQSGAHCIQIFDSWGGQLPPDMWESWSRPYIEEIVSIVKNKCPQTPLVLYINGNGGLLERMKGTGVDVVGLDWTVDMKDGRKRLGGEISVQGNVDPAYLFSPLPALTEEIQRVVKCAGRKGHILNLGHGVLVGTPEEAVAHFFEVARSLNFDASFQDQAVEDSKLVV</sequence>
<gene>
    <name evidence="17" type="ORF">FH972_019567</name>
</gene>
<dbReference type="EC" id="4.1.1.37" evidence="7 13"/>
<dbReference type="CDD" id="cd00717">
    <property type="entry name" value="URO-D"/>
    <property type="match status" value="1"/>
</dbReference>
<dbReference type="PROSITE" id="PS00906">
    <property type="entry name" value="UROD_1"/>
    <property type="match status" value="1"/>
</dbReference>
<evidence type="ECO:0000256" key="11">
    <source>
        <dbReference type="ARBA" id="ARBA00023244"/>
    </source>
</evidence>
<comment type="pathway">
    <text evidence="4">Porphyrin-containing compound metabolism; chlorophyll biosynthesis.</text>
</comment>
<dbReference type="SUPFAM" id="SSF51726">
    <property type="entry name" value="UROD/MetE-like"/>
    <property type="match status" value="1"/>
</dbReference>
<name>A0A5N6RQU6_9ROSI</name>
<dbReference type="Pfam" id="PF25156">
    <property type="entry name" value="PNGase_A_C"/>
    <property type="match status" value="1"/>
</dbReference>
<dbReference type="UniPathway" id="UPA00251">
    <property type="reaction ID" value="UER00321"/>
</dbReference>
<evidence type="ECO:0000256" key="6">
    <source>
        <dbReference type="ARBA" id="ARBA00011738"/>
    </source>
</evidence>
<proteinExistence type="inferred from homology"/>
<dbReference type="InterPro" id="IPR038071">
    <property type="entry name" value="UROD/MetE-like_sf"/>
</dbReference>
<keyword evidence="9" id="KW-0149">Chlorophyll biosynthesis</keyword>
<evidence type="ECO:0000256" key="2">
    <source>
        <dbReference type="ARBA" id="ARBA00004229"/>
    </source>
</evidence>
<evidence type="ECO:0000313" key="18">
    <source>
        <dbReference type="Proteomes" id="UP000327013"/>
    </source>
</evidence>
<dbReference type="InterPro" id="IPR021102">
    <property type="entry name" value="PNGase_A"/>
</dbReference>
<evidence type="ECO:0000259" key="15">
    <source>
        <dbReference type="PROSITE" id="PS00906"/>
    </source>
</evidence>
<evidence type="ECO:0000256" key="7">
    <source>
        <dbReference type="ARBA" id="ARBA00012288"/>
    </source>
</evidence>
<evidence type="ECO:0000256" key="14">
    <source>
        <dbReference type="RuleBase" id="RU004169"/>
    </source>
</evidence>
<keyword evidence="10 13" id="KW-0456">Lyase</keyword>
<comment type="similarity">
    <text evidence="5 14">Belongs to the uroporphyrinogen decarboxylase family.</text>
</comment>
<comment type="catalytic activity">
    <reaction evidence="12 13">
        <text>uroporphyrinogen III + 4 H(+) = coproporphyrinogen III + 4 CO2</text>
        <dbReference type="Rhea" id="RHEA:19865"/>
        <dbReference type="ChEBI" id="CHEBI:15378"/>
        <dbReference type="ChEBI" id="CHEBI:16526"/>
        <dbReference type="ChEBI" id="CHEBI:57308"/>
        <dbReference type="ChEBI" id="CHEBI:57309"/>
        <dbReference type="EC" id="4.1.1.37"/>
    </reaction>
</comment>
<evidence type="ECO:0000256" key="13">
    <source>
        <dbReference type="RuleBase" id="RU000554"/>
    </source>
</evidence>